<dbReference type="SUPFAM" id="SSF54862">
    <property type="entry name" value="4Fe-4S ferredoxins"/>
    <property type="match status" value="1"/>
</dbReference>
<keyword evidence="3 8" id="KW-0479">Metal-binding</keyword>
<evidence type="ECO:0000256" key="3">
    <source>
        <dbReference type="ARBA" id="ARBA00022723"/>
    </source>
</evidence>
<proteinExistence type="predicted"/>
<dbReference type="GO" id="GO:0005506">
    <property type="term" value="F:iron ion binding"/>
    <property type="evidence" value="ECO:0007669"/>
    <property type="project" value="UniProtKB-UniRule"/>
</dbReference>
<dbReference type="EMBL" id="MVHT01000004">
    <property type="protein sequence ID" value="ORB10179.1"/>
    <property type="molecule type" value="Genomic_DNA"/>
</dbReference>
<keyword evidence="5 8" id="KW-0408">Iron</keyword>
<dbReference type="RefSeq" id="WP_069418128.1">
    <property type="nucleotide sequence ID" value="NZ_CBCRZH010000004.1"/>
</dbReference>
<gene>
    <name evidence="9" type="ORF">BST27_02330</name>
</gene>
<dbReference type="AlphaFoldDB" id="A0A1E3SKN7"/>
<reference evidence="9 10" key="1">
    <citation type="submission" date="2017-02" db="EMBL/GenBank/DDBJ databases">
        <title>The new phylogeny of genus Mycobacterium.</title>
        <authorList>
            <person name="Tortoli E."/>
            <person name="Trovato A."/>
            <person name="Cirillo D.M."/>
        </authorList>
    </citation>
    <scope>NUCLEOTIDE SEQUENCE [LARGE SCALE GENOMIC DNA]</scope>
    <source>
        <strain evidence="9 10">DSM 44049</strain>
    </source>
</reference>
<comment type="function">
    <text evidence="8">Ferredoxins are iron-sulfur proteins that transfer electrons in a wide variety of metabolic reactions.</text>
</comment>
<keyword evidence="6 8" id="KW-0411">Iron-sulfur</keyword>
<dbReference type="InterPro" id="IPR001080">
    <property type="entry name" value="3Fe4S_ferredoxin"/>
</dbReference>
<keyword evidence="10" id="KW-1185">Reference proteome</keyword>
<protein>
    <recommendedName>
        <fullName evidence="8">Ferredoxin</fullName>
    </recommendedName>
</protein>
<keyword evidence="2 8" id="KW-0813">Transport</keyword>
<evidence type="ECO:0000256" key="8">
    <source>
        <dbReference type="RuleBase" id="RU368020"/>
    </source>
</evidence>
<comment type="caution">
    <text evidence="9">The sequence shown here is derived from an EMBL/GenBank/DDBJ whole genome shotgun (WGS) entry which is preliminary data.</text>
</comment>
<dbReference type="Proteomes" id="UP000192739">
    <property type="component" value="Unassembled WGS sequence"/>
</dbReference>
<keyword evidence="4 8" id="KW-0249">Electron transport</keyword>
<evidence type="ECO:0000313" key="9">
    <source>
        <dbReference type="EMBL" id="ORB10179.1"/>
    </source>
</evidence>
<evidence type="ECO:0000256" key="5">
    <source>
        <dbReference type="ARBA" id="ARBA00023004"/>
    </source>
</evidence>
<sequence>MKIVVNQDICASSGNCVMNAPEVFDQRDEDGVVVLLNANPPAELAEGARKAAAFCPAMAIQIEE</sequence>
<evidence type="ECO:0000256" key="4">
    <source>
        <dbReference type="ARBA" id="ARBA00022982"/>
    </source>
</evidence>
<dbReference type="Pfam" id="PF13370">
    <property type="entry name" value="Fer4_13"/>
    <property type="match status" value="1"/>
</dbReference>
<accession>A0A1E3SKN7</accession>
<dbReference type="STRING" id="28445.BHQ20_05680"/>
<dbReference type="PRINTS" id="PR00352">
    <property type="entry name" value="3FE4SFRDOXIN"/>
</dbReference>
<evidence type="ECO:0000256" key="7">
    <source>
        <dbReference type="ARBA" id="ARBA00023291"/>
    </source>
</evidence>
<evidence type="ECO:0000313" key="10">
    <source>
        <dbReference type="Proteomes" id="UP000192739"/>
    </source>
</evidence>
<organism evidence="9 10">
    <name type="scientific">Mycobacterium intermedium</name>
    <dbReference type="NCBI Taxonomy" id="28445"/>
    <lineage>
        <taxon>Bacteria</taxon>
        <taxon>Bacillati</taxon>
        <taxon>Actinomycetota</taxon>
        <taxon>Actinomycetes</taxon>
        <taxon>Mycobacteriales</taxon>
        <taxon>Mycobacteriaceae</taxon>
        <taxon>Mycobacterium</taxon>
        <taxon>Mycobacterium simiae complex</taxon>
    </lineage>
</organism>
<keyword evidence="7" id="KW-0003">3Fe-4S</keyword>
<evidence type="ECO:0000256" key="1">
    <source>
        <dbReference type="ARBA" id="ARBA00001927"/>
    </source>
</evidence>
<name>A0A1E3SKN7_MYCIE</name>
<dbReference type="Gene3D" id="3.30.70.20">
    <property type="match status" value="1"/>
</dbReference>
<dbReference type="InterPro" id="IPR051269">
    <property type="entry name" value="Fe-S_cluster_ET"/>
</dbReference>
<dbReference type="PANTHER" id="PTHR36923">
    <property type="entry name" value="FERREDOXIN"/>
    <property type="match status" value="1"/>
</dbReference>
<dbReference type="OrthoDB" id="9803319at2"/>
<dbReference type="GO" id="GO:0009055">
    <property type="term" value="F:electron transfer activity"/>
    <property type="evidence" value="ECO:0007669"/>
    <property type="project" value="UniProtKB-UniRule"/>
</dbReference>
<evidence type="ECO:0000256" key="6">
    <source>
        <dbReference type="ARBA" id="ARBA00023014"/>
    </source>
</evidence>
<comment type="cofactor">
    <cofactor evidence="1">
        <name>[3Fe-4S] cluster</name>
        <dbReference type="ChEBI" id="CHEBI:21137"/>
    </cofactor>
</comment>
<dbReference type="GO" id="GO:0051538">
    <property type="term" value="F:3 iron, 4 sulfur cluster binding"/>
    <property type="evidence" value="ECO:0007669"/>
    <property type="project" value="UniProtKB-KW"/>
</dbReference>
<evidence type="ECO:0000256" key="2">
    <source>
        <dbReference type="ARBA" id="ARBA00022448"/>
    </source>
</evidence>
<dbReference type="PANTHER" id="PTHR36923:SF3">
    <property type="entry name" value="FERREDOXIN"/>
    <property type="match status" value="1"/>
</dbReference>